<dbReference type="AlphaFoldDB" id="A0A928DSR9"/>
<dbReference type="PROSITE" id="PS00409">
    <property type="entry name" value="PROKAR_NTER_METHYL"/>
    <property type="match status" value="1"/>
</dbReference>
<protein>
    <submittedName>
        <fullName evidence="1">Prepilin-type N-terminal cleavage/methylation domain-containing protein</fullName>
    </submittedName>
</protein>
<gene>
    <name evidence="1" type="ORF">E7027_05265</name>
</gene>
<sequence length="187" mass="20296">MKQGFTLIELLVVVLIIGILSAVALPQYQDAVSKSRLSRWLVLGKALSASQELCYLANGVYCSTFDEMDISLPAGTELFDTALDGGAGQRAFFNRTTGSSNQSMSGERVRVDLRPGDAAEGGVISMQVDFTDDNEMWLVFYPKQYRIPQAAGRIVCKGNGRSLKLCAKMAGGESKRTSSTASQYFLD</sequence>
<dbReference type="Gene3D" id="3.30.700.10">
    <property type="entry name" value="Glycoprotein, Type 4 Pilin"/>
    <property type="match status" value="1"/>
</dbReference>
<dbReference type="NCBIfam" id="TIGR02532">
    <property type="entry name" value="IV_pilin_GFxxxE"/>
    <property type="match status" value="1"/>
</dbReference>
<organism evidence="1 2">
    <name type="scientific">Candidatus Avelusimicrobium gallicola</name>
    <dbReference type="NCBI Taxonomy" id="2562704"/>
    <lineage>
        <taxon>Bacteria</taxon>
        <taxon>Pseudomonadati</taxon>
        <taxon>Elusimicrobiota</taxon>
        <taxon>Elusimicrobia</taxon>
        <taxon>Elusimicrobiales</taxon>
        <taxon>Elusimicrobiaceae</taxon>
        <taxon>Candidatus Avelusimicrobium</taxon>
    </lineage>
</organism>
<dbReference type="InterPro" id="IPR012902">
    <property type="entry name" value="N_methyl_site"/>
</dbReference>
<accession>A0A928DSR9</accession>
<dbReference type="Pfam" id="PF07963">
    <property type="entry name" value="N_methyl"/>
    <property type="match status" value="1"/>
</dbReference>
<evidence type="ECO:0000313" key="1">
    <source>
        <dbReference type="EMBL" id="MBE6421519.1"/>
    </source>
</evidence>
<name>A0A928DSR9_9BACT</name>
<dbReference type="InterPro" id="IPR045584">
    <property type="entry name" value="Pilin-like"/>
</dbReference>
<evidence type="ECO:0000313" key="2">
    <source>
        <dbReference type="Proteomes" id="UP000725649"/>
    </source>
</evidence>
<dbReference type="SUPFAM" id="SSF54523">
    <property type="entry name" value="Pili subunits"/>
    <property type="match status" value="1"/>
</dbReference>
<proteinExistence type="predicted"/>
<reference evidence="1" key="1">
    <citation type="submission" date="2019-04" db="EMBL/GenBank/DDBJ databases">
        <title>Evolution of Biomass-Degrading Anaerobic Consortia Revealed by Metagenomics.</title>
        <authorList>
            <person name="Peng X."/>
        </authorList>
    </citation>
    <scope>NUCLEOTIDE SEQUENCE</scope>
    <source>
        <strain evidence="1">SIG66</strain>
    </source>
</reference>
<dbReference type="Proteomes" id="UP000725649">
    <property type="component" value="Unassembled WGS sequence"/>
</dbReference>
<comment type="caution">
    <text evidence="1">The sequence shown here is derived from an EMBL/GenBank/DDBJ whole genome shotgun (WGS) entry which is preliminary data.</text>
</comment>
<dbReference type="EMBL" id="SUVG01000005">
    <property type="protein sequence ID" value="MBE6421519.1"/>
    <property type="molecule type" value="Genomic_DNA"/>
</dbReference>